<dbReference type="VEuPathDB" id="FungiDB:JI435_088330"/>
<feature type="compositionally biased region" description="Acidic residues" evidence="1">
    <location>
        <begin position="274"/>
        <end position="286"/>
    </location>
</feature>
<accession>A0A7U2F2W1</accession>
<dbReference type="Proteomes" id="UP000663193">
    <property type="component" value="Chromosome 7"/>
</dbReference>
<feature type="region of interest" description="Disordered" evidence="1">
    <location>
        <begin position="269"/>
        <end position="289"/>
    </location>
</feature>
<feature type="region of interest" description="Disordered" evidence="1">
    <location>
        <begin position="202"/>
        <end position="256"/>
    </location>
</feature>
<dbReference type="OrthoDB" id="3692081at2759"/>
<gene>
    <name evidence="2" type="ORF">JI435_088330</name>
</gene>
<proteinExistence type="predicted"/>
<name>A0A7U2F2W1_PHANO</name>
<dbReference type="EMBL" id="CP069029">
    <property type="protein sequence ID" value="QRC97387.1"/>
    <property type="molecule type" value="Genomic_DNA"/>
</dbReference>
<sequence>MGSKDMSHLPRLTTPEDLPFHMANNIPPPARSMSQIPRPTSRKNFQREASRTHSPTAFVEPFRGTAIALVAQSPATEADIQHFILGHCEAIDKFGQELINPTGTKFAWLLTKEDLWPGQYYTNELLQTKGLVQEVGETVLDDVNKEDLEILFRDDEADSDSVSEAARKMRLMRSHKGTSLAALIAGASVSDFLAGEDRIDTTSVHITPPSGITSKQSTTKSPAIPTKTRSSPPTNASPDNDTSPEVARVSQYTDHHPSPSLAALIAAADLSESSQEDSDTESDANEDCPPLVRYKYINTPEPASCSPCYDPTFPGHSPCATHEQLAYGKSAIAAIKLLRRRFEAEHDATGDGAWYREWIVEKGESGIPAGALMHGGSMLRYEIMCEDEEELENDEHYDESSFLYELDEDDLQSEEEVSLEQETNGEFHYGSTHWSHNSVITPATRTIHIRNASMNDVWGDLSSVRTSIFSKRSMATTKSSRTSVTAIHIDHSNLIEALDLSVKQHKSRDGFVSLNEVLAAELSRPRSAGDNNLSAHKRCGSASLTCQVSVISLRSRVRDDDGSLCALGTWMATDEPEHVASNINHPLKSTTSAVNVISPTNVEDASSTTASAGRPAHFVEHLDDADSEAEYNPTPLGDLSDKKPSRRAKWLGKMKIEAEKMSGQVQAAVKSTKMFTRTLVGFVPAALGSRSPFVSV</sequence>
<evidence type="ECO:0000256" key="1">
    <source>
        <dbReference type="SAM" id="MobiDB-lite"/>
    </source>
</evidence>
<evidence type="ECO:0000313" key="2">
    <source>
        <dbReference type="EMBL" id="QRC97387.1"/>
    </source>
</evidence>
<feature type="region of interest" description="Disordered" evidence="1">
    <location>
        <begin position="1"/>
        <end position="54"/>
    </location>
</feature>
<organism evidence="2 3">
    <name type="scientific">Phaeosphaeria nodorum (strain SN15 / ATCC MYA-4574 / FGSC 10173)</name>
    <name type="common">Glume blotch fungus</name>
    <name type="synonym">Parastagonospora nodorum</name>
    <dbReference type="NCBI Taxonomy" id="321614"/>
    <lineage>
        <taxon>Eukaryota</taxon>
        <taxon>Fungi</taxon>
        <taxon>Dikarya</taxon>
        <taxon>Ascomycota</taxon>
        <taxon>Pezizomycotina</taxon>
        <taxon>Dothideomycetes</taxon>
        <taxon>Pleosporomycetidae</taxon>
        <taxon>Pleosporales</taxon>
        <taxon>Pleosporineae</taxon>
        <taxon>Phaeosphaeriaceae</taxon>
        <taxon>Parastagonospora</taxon>
    </lineage>
</organism>
<feature type="compositionally biased region" description="Polar residues" evidence="1">
    <location>
        <begin position="202"/>
        <end position="243"/>
    </location>
</feature>
<reference evidence="3" key="1">
    <citation type="journal article" date="2021" name="BMC Genomics">
        <title>Chromosome-level genome assembly and manually-curated proteome of model necrotroph Parastagonospora nodorum Sn15 reveals a genome-wide trove of candidate effector homologs, and redundancy of virulence-related functions within an accessory chromosome.</title>
        <authorList>
            <person name="Bertazzoni S."/>
            <person name="Jones D.A.B."/>
            <person name="Phan H.T."/>
            <person name="Tan K.-C."/>
            <person name="Hane J.K."/>
        </authorList>
    </citation>
    <scope>NUCLEOTIDE SEQUENCE [LARGE SCALE GENOMIC DNA]</scope>
    <source>
        <strain evidence="3">SN15 / ATCC MYA-4574 / FGSC 10173)</strain>
    </source>
</reference>
<protein>
    <submittedName>
        <fullName evidence="2">Uncharacterized protein</fullName>
    </submittedName>
</protein>
<dbReference type="AlphaFoldDB" id="A0A7U2F2W1"/>
<keyword evidence="3" id="KW-1185">Reference proteome</keyword>
<evidence type="ECO:0000313" key="3">
    <source>
        <dbReference type="Proteomes" id="UP000663193"/>
    </source>
</evidence>
<feature type="region of interest" description="Disordered" evidence="1">
    <location>
        <begin position="625"/>
        <end position="644"/>
    </location>
</feature>